<evidence type="ECO:0000313" key="2">
    <source>
        <dbReference type="EMBL" id="CAL1542406.1"/>
    </source>
</evidence>
<dbReference type="Proteomes" id="UP001497497">
    <property type="component" value="Unassembled WGS sequence"/>
</dbReference>
<dbReference type="EMBL" id="CAXITT010000483">
    <property type="protein sequence ID" value="CAL1542406.1"/>
    <property type="molecule type" value="Genomic_DNA"/>
</dbReference>
<protein>
    <submittedName>
        <fullName evidence="2">Uncharacterized protein</fullName>
    </submittedName>
</protein>
<organism evidence="2 3">
    <name type="scientific">Lymnaea stagnalis</name>
    <name type="common">Great pond snail</name>
    <name type="synonym">Helix stagnalis</name>
    <dbReference type="NCBI Taxonomy" id="6523"/>
    <lineage>
        <taxon>Eukaryota</taxon>
        <taxon>Metazoa</taxon>
        <taxon>Spiralia</taxon>
        <taxon>Lophotrochozoa</taxon>
        <taxon>Mollusca</taxon>
        <taxon>Gastropoda</taxon>
        <taxon>Heterobranchia</taxon>
        <taxon>Euthyneura</taxon>
        <taxon>Panpulmonata</taxon>
        <taxon>Hygrophila</taxon>
        <taxon>Lymnaeoidea</taxon>
        <taxon>Lymnaeidae</taxon>
        <taxon>Lymnaea</taxon>
    </lineage>
</organism>
<accession>A0AAV2I6T0</accession>
<sequence length="671" mass="77204">MYFFYWSRWPHENHETENHDYHYVRCLTQLLLTVRVGTCACAVKTERRVATWVSEILLWFSGSPLDGSGHVYVTKHQIHNTNDGLVYKMEYTFCKKNPKKTTRTQTRVEKSMSEQAVYENPRENQSPDDDLEPDITNQLILSQVGSSLREIGRALPLIGDDVSSTLNTRWNIGLPDSDKRKAEPLVRPQEPQPKNLKFNEYFGVEEQTNTDLSESGGDNLISSSNREGVAITGVTVETTQPSHGFGKDLGDVKIHMLNKIELSEFERRPMYEQVLPMPLFGHNCRCMLQTCVRKSAGEMFAFRLQLTSFEKQCNFNWPLAVRWKVGVRNKRRENVELARAFTSFKRPTAESSDSVYSQDLQATYDDIKDFITEKCILLMLTIEILSSTPETSLEYHDDLGRRKESGDLLKNKNEKEGYRQVDNKQVDNKHDVSEDIAHYLFNLIKDKCANILTKIDLSELDDAPSFENASPIQEIGQSSSCLVQACVRKSNKETLCLRIKLNFCGSTDSLRWPLIVDWRVAFKGESARKSEHFETMQSIFDQPTFESTDWTSSQELEIPINEINTFILHDSILILWKIKLLRSEHDVLSALGDDVLLSECKLKTALDHCFRFLPTSKNKLKGAVQDLKQRPLQFQILLGKLKSFQRNMDETDRRTIKLLSVSREQSRTLNQ</sequence>
<feature type="region of interest" description="Disordered" evidence="1">
    <location>
        <begin position="99"/>
        <end position="131"/>
    </location>
</feature>
<proteinExistence type="predicted"/>
<evidence type="ECO:0000313" key="3">
    <source>
        <dbReference type="Proteomes" id="UP001497497"/>
    </source>
</evidence>
<dbReference type="AlphaFoldDB" id="A0AAV2I6T0"/>
<name>A0AAV2I6T0_LYMST</name>
<feature type="non-terminal residue" evidence="2">
    <location>
        <position position="671"/>
    </location>
</feature>
<keyword evidence="3" id="KW-1185">Reference proteome</keyword>
<comment type="caution">
    <text evidence="2">The sequence shown here is derived from an EMBL/GenBank/DDBJ whole genome shotgun (WGS) entry which is preliminary data.</text>
</comment>
<reference evidence="2 3" key="1">
    <citation type="submission" date="2024-04" db="EMBL/GenBank/DDBJ databases">
        <authorList>
            <consortium name="Genoscope - CEA"/>
            <person name="William W."/>
        </authorList>
    </citation>
    <scope>NUCLEOTIDE SEQUENCE [LARGE SCALE GENOMIC DNA]</scope>
</reference>
<evidence type="ECO:0000256" key="1">
    <source>
        <dbReference type="SAM" id="MobiDB-lite"/>
    </source>
</evidence>
<gene>
    <name evidence="2" type="ORF">GSLYS_00016000001</name>
</gene>